<dbReference type="AlphaFoldDB" id="A0A0H3BNV6"/>
<dbReference type="Proteomes" id="UP000008824">
    <property type="component" value="Chromosome"/>
</dbReference>
<feature type="transmembrane region" description="Helical" evidence="1">
    <location>
        <begin position="200"/>
        <end position="219"/>
    </location>
</feature>
<sequence length="603" mass="68258">MTKKGLSVILVFLIFSYIFTALSYKFIPSSDSMSGILEAADIANGNITLKGWYLSTVTFYFTDLVWFALAIKLFGYSEWITYVIPGLMAGSLFASCYALGTISGYKKAWALLLFLAFPGAAVSYMLSVAIIHVPTYTYIVVSYILIDFYCRRRNRLYLFLSSIIASLTIFSDDITIYLFFLPIALSCFIANENAKDKFVIFSSLVFSYFLFKLILHFTNSADFFYLPGVGSPTFVSYDKLTFNISLLFKGLLILFNADFFSKIISSPEGIFSSLKFTSLVIFFILLISSLIKIRKFSLVDAALLIAALIMIPAYALSDKPVDEGTTRYLIPVIIFGSIFLCRNANVPKISNIVLWFFSISISAYSLIYVNQPDFLFRNDRTTSKYRLISNFLTQHNLSNGYATFWNAAAVSVEKKFNIAPVNIDIENKKVLPSFWLTKISYFNNGNNFFIVDNDQQKKVIEELYGKPELTYMVWDSPILVYSHSINIYDGDIEGSANVVKSDFKVGDNNQICNAGVQGMVAYGPYKTLGRGWYSLKINAHGDQYEALIFSYITGKKIKMSENKYKNGSYIFEINEDMPSAEIQLFAQKDSNVCFESYSLQHIK</sequence>
<dbReference type="EMBL" id="CP001113">
    <property type="protein sequence ID" value="ACF62696.1"/>
    <property type="molecule type" value="Genomic_DNA"/>
</dbReference>
<feature type="transmembrane region" description="Helical" evidence="1">
    <location>
        <begin position="157"/>
        <end position="180"/>
    </location>
</feature>
<feature type="transmembrane region" description="Helical" evidence="1">
    <location>
        <begin position="352"/>
        <end position="369"/>
    </location>
</feature>
<keyword evidence="1" id="KW-0472">Membrane</keyword>
<protein>
    <submittedName>
        <fullName evidence="2">Putative membrane protein</fullName>
    </submittedName>
</protein>
<keyword evidence="1" id="KW-1133">Transmembrane helix</keyword>
<dbReference type="RefSeq" id="WP_000162127.1">
    <property type="nucleotide sequence ID" value="NC_011080.1"/>
</dbReference>
<name>A0A0H3BNV6_SALNS</name>
<evidence type="ECO:0000313" key="3">
    <source>
        <dbReference type="Proteomes" id="UP000008824"/>
    </source>
</evidence>
<feature type="transmembrane region" description="Helical" evidence="1">
    <location>
        <begin position="133"/>
        <end position="150"/>
    </location>
</feature>
<keyword evidence="1" id="KW-0812">Transmembrane</keyword>
<reference evidence="2 3" key="1">
    <citation type="journal article" date="2011" name="J. Bacteriol.">
        <title>Comparative genomics of 28 Salmonella enterica isolates: evidence for CRISPR-mediated adaptive sublineage evolution.</title>
        <authorList>
            <person name="Fricke W.F."/>
            <person name="Mammel M.K."/>
            <person name="McDermott P.F."/>
            <person name="Tartera C."/>
            <person name="White D.G."/>
            <person name="Leclerc J.E."/>
            <person name="Ravel J."/>
            <person name="Cebula T.A."/>
        </authorList>
    </citation>
    <scope>NUCLEOTIDE SEQUENCE [LARGE SCALE GENOMIC DNA]</scope>
    <source>
        <strain evidence="2 3">SL254</strain>
    </source>
</reference>
<dbReference type="HOGENOM" id="CLU_031705_0_0_6"/>
<feature type="transmembrane region" description="Helical" evidence="1">
    <location>
        <begin position="328"/>
        <end position="345"/>
    </location>
</feature>
<proteinExistence type="predicted"/>
<feature type="transmembrane region" description="Helical" evidence="1">
    <location>
        <begin position="6"/>
        <end position="27"/>
    </location>
</feature>
<dbReference type="KEGG" id="see:SNSL254_A0607"/>
<feature type="transmembrane region" description="Helical" evidence="1">
    <location>
        <begin position="269"/>
        <end position="291"/>
    </location>
</feature>
<feature type="transmembrane region" description="Helical" evidence="1">
    <location>
        <begin position="79"/>
        <end position="99"/>
    </location>
</feature>
<accession>A0A0H3BNV6</accession>
<gene>
    <name evidence="2" type="ordered locus">SNSL254_A0607</name>
</gene>
<evidence type="ECO:0000313" key="2">
    <source>
        <dbReference type="EMBL" id="ACF62696.1"/>
    </source>
</evidence>
<feature type="transmembrane region" description="Helical" evidence="1">
    <location>
        <begin position="298"/>
        <end position="316"/>
    </location>
</feature>
<organism evidence="2 3">
    <name type="scientific">Salmonella newport (strain SL254)</name>
    <dbReference type="NCBI Taxonomy" id="423368"/>
    <lineage>
        <taxon>Bacteria</taxon>
        <taxon>Pseudomonadati</taxon>
        <taxon>Pseudomonadota</taxon>
        <taxon>Gammaproteobacteria</taxon>
        <taxon>Enterobacterales</taxon>
        <taxon>Enterobacteriaceae</taxon>
        <taxon>Salmonella</taxon>
    </lineage>
</organism>
<feature type="transmembrane region" description="Helical" evidence="1">
    <location>
        <begin position="52"/>
        <end position="73"/>
    </location>
</feature>
<evidence type="ECO:0000256" key="1">
    <source>
        <dbReference type="SAM" id="Phobius"/>
    </source>
</evidence>